<dbReference type="EMBL" id="JAUHHV010000004">
    <property type="protein sequence ID" value="KAK1427509.1"/>
    <property type="molecule type" value="Genomic_DNA"/>
</dbReference>
<comment type="caution">
    <text evidence="2">The sequence shown here is derived from an EMBL/GenBank/DDBJ whole genome shotgun (WGS) entry which is preliminary data.</text>
</comment>
<dbReference type="Proteomes" id="UP001229421">
    <property type="component" value="Unassembled WGS sequence"/>
</dbReference>
<evidence type="ECO:0000313" key="3">
    <source>
        <dbReference type="Proteomes" id="UP001229421"/>
    </source>
</evidence>
<keyword evidence="1" id="KW-0472">Membrane</keyword>
<feature type="transmembrane region" description="Helical" evidence="1">
    <location>
        <begin position="58"/>
        <end position="76"/>
    </location>
</feature>
<keyword evidence="1" id="KW-0812">Transmembrane</keyword>
<accession>A0AAD8KRP3</accession>
<keyword evidence="1" id="KW-1133">Transmembrane helix</keyword>
<dbReference type="AlphaFoldDB" id="A0AAD8KRP3"/>
<keyword evidence="3" id="KW-1185">Reference proteome</keyword>
<proteinExistence type="predicted"/>
<gene>
    <name evidence="2" type="ORF">QVD17_16195</name>
</gene>
<evidence type="ECO:0000256" key="1">
    <source>
        <dbReference type="SAM" id="Phobius"/>
    </source>
</evidence>
<reference evidence="2" key="1">
    <citation type="journal article" date="2023" name="bioRxiv">
        <title>Improved chromosome-level genome assembly for marigold (Tagetes erecta).</title>
        <authorList>
            <person name="Jiang F."/>
            <person name="Yuan L."/>
            <person name="Wang S."/>
            <person name="Wang H."/>
            <person name="Xu D."/>
            <person name="Wang A."/>
            <person name="Fan W."/>
        </authorList>
    </citation>
    <scope>NUCLEOTIDE SEQUENCE</scope>
    <source>
        <strain evidence="2">WSJ</strain>
        <tissue evidence="2">Leaf</tissue>
    </source>
</reference>
<organism evidence="2 3">
    <name type="scientific">Tagetes erecta</name>
    <name type="common">African marigold</name>
    <dbReference type="NCBI Taxonomy" id="13708"/>
    <lineage>
        <taxon>Eukaryota</taxon>
        <taxon>Viridiplantae</taxon>
        <taxon>Streptophyta</taxon>
        <taxon>Embryophyta</taxon>
        <taxon>Tracheophyta</taxon>
        <taxon>Spermatophyta</taxon>
        <taxon>Magnoliopsida</taxon>
        <taxon>eudicotyledons</taxon>
        <taxon>Gunneridae</taxon>
        <taxon>Pentapetalae</taxon>
        <taxon>asterids</taxon>
        <taxon>campanulids</taxon>
        <taxon>Asterales</taxon>
        <taxon>Asteraceae</taxon>
        <taxon>Asteroideae</taxon>
        <taxon>Heliantheae alliance</taxon>
        <taxon>Tageteae</taxon>
        <taxon>Tagetes</taxon>
    </lineage>
</organism>
<name>A0AAD8KRP3_TARER</name>
<evidence type="ECO:0000313" key="2">
    <source>
        <dbReference type="EMBL" id="KAK1427509.1"/>
    </source>
</evidence>
<protein>
    <submittedName>
        <fullName evidence="2">Uncharacterized protein</fullName>
    </submittedName>
</protein>
<sequence length="77" mass="8760">MKKDFMGIRKVHEFRIQWSNITACRVGSGSLNLPLPFTEALELAGHRRVKCDLVLPDLLHVVFLFSFAFLGLVFSLI</sequence>